<sequence>MKSLFLQMNRLY</sequence>
<evidence type="ECO:0000313" key="1">
    <source>
        <dbReference type="EMBL" id="JAH53690.1"/>
    </source>
</evidence>
<protein>
    <submittedName>
        <fullName evidence="1">Uncharacterized protein</fullName>
    </submittedName>
</protein>
<proteinExistence type="predicted"/>
<name>A0A0E9TLF1_ANGAN</name>
<accession>A0A0E9TLF1</accession>
<reference evidence="1" key="1">
    <citation type="submission" date="2014-11" db="EMBL/GenBank/DDBJ databases">
        <authorList>
            <person name="Amaro Gonzalez C."/>
        </authorList>
    </citation>
    <scope>NUCLEOTIDE SEQUENCE</scope>
</reference>
<reference evidence="1" key="2">
    <citation type="journal article" date="2015" name="Fish Shellfish Immunol.">
        <title>Early steps in the European eel (Anguilla anguilla)-Vibrio vulnificus interaction in the gills: Role of the RtxA13 toxin.</title>
        <authorList>
            <person name="Callol A."/>
            <person name="Pajuelo D."/>
            <person name="Ebbesson L."/>
            <person name="Teles M."/>
            <person name="MacKenzie S."/>
            <person name="Amaro C."/>
        </authorList>
    </citation>
    <scope>NUCLEOTIDE SEQUENCE</scope>
</reference>
<organism evidence="1">
    <name type="scientific">Anguilla anguilla</name>
    <name type="common">European freshwater eel</name>
    <name type="synonym">Muraena anguilla</name>
    <dbReference type="NCBI Taxonomy" id="7936"/>
    <lineage>
        <taxon>Eukaryota</taxon>
        <taxon>Metazoa</taxon>
        <taxon>Chordata</taxon>
        <taxon>Craniata</taxon>
        <taxon>Vertebrata</taxon>
        <taxon>Euteleostomi</taxon>
        <taxon>Actinopterygii</taxon>
        <taxon>Neopterygii</taxon>
        <taxon>Teleostei</taxon>
        <taxon>Anguilliformes</taxon>
        <taxon>Anguillidae</taxon>
        <taxon>Anguilla</taxon>
    </lineage>
</organism>
<dbReference type="EMBL" id="GBXM01054887">
    <property type="protein sequence ID" value="JAH53690.1"/>
    <property type="molecule type" value="Transcribed_RNA"/>
</dbReference>